<keyword evidence="3" id="KW-1185">Reference proteome</keyword>
<gene>
    <name evidence="2" type="ORF">NP493_1016g02122</name>
</gene>
<comment type="caution">
    <text evidence="2">The sequence shown here is derived from an EMBL/GenBank/DDBJ whole genome shotgun (WGS) entry which is preliminary data.</text>
</comment>
<evidence type="ECO:0000313" key="2">
    <source>
        <dbReference type="EMBL" id="KAK2171887.1"/>
    </source>
</evidence>
<organism evidence="2 3">
    <name type="scientific">Ridgeia piscesae</name>
    <name type="common">Tubeworm</name>
    <dbReference type="NCBI Taxonomy" id="27915"/>
    <lineage>
        <taxon>Eukaryota</taxon>
        <taxon>Metazoa</taxon>
        <taxon>Spiralia</taxon>
        <taxon>Lophotrochozoa</taxon>
        <taxon>Annelida</taxon>
        <taxon>Polychaeta</taxon>
        <taxon>Sedentaria</taxon>
        <taxon>Canalipalpata</taxon>
        <taxon>Sabellida</taxon>
        <taxon>Siboglinidae</taxon>
        <taxon>Ridgeia</taxon>
    </lineage>
</organism>
<feature type="region of interest" description="Disordered" evidence="1">
    <location>
        <begin position="61"/>
        <end position="83"/>
    </location>
</feature>
<dbReference type="AlphaFoldDB" id="A0AAD9KIR6"/>
<name>A0AAD9KIR6_RIDPI</name>
<feature type="compositionally biased region" description="Low complexity" evidence="1">
    <location>
        <begin position="61"/>
        <end position="77"/>
    </location>
</feature>
<evidence type="ECO:0000313" key="3">
    <source>
        <dbReference type="Proteomes" id="UP001209878"/>
    </source>
</evidence>
<accession>A0AAD9KIR6</accession>
<proteinExistence type="predicted"/>
<reference evidence="2" key="1">
    <citation type="journal article" date="2023" name="Mol. Biol. Evol.">
        <title>Third-Generation Sequencing Reveals the Adaptive Role of the Epigenome in Three Deep-Sea Polychaetes.</title>
        <authorList>
            <person name="Perez M."/>
            <person name="Aroh O."/>
            <person name="Sun Y."/>
            <person name="Lan Y."/>
            <person name="Juniper S.K."/>
            <person name="Young C.R."/>
            <person name="Angers B."/>
            <person name="Qian P.Y."/>
        </authorList>
    </citation>
    <scope>NUCLEOTIDE SEQUENCE</scope>
    <source>
        <strain evidence="2">R07B-5</strain>
    </source>
</reference>
<dbReference type="EMBL" id="JAODUO010001015">
    <property type="protein sequence ID" value="KAK2171887.1"/>
    <property type="molecule type" value="Genomic_DNA"/>
</dbReference>
<protein>
    <submittedName>
        <fullName evidence="2">Uncharacterized protein</fullName>
    </submittedName>
</protein>
<sequence length="141" mass="15574">MCTAATDPAVRMGHLHTHEHGHCCDSPEHTEALGHYQNVVKCQIEKIRNAFLGRPMQLSPVASMAPSAAPSGAPSGDSGRRGADNELKHLIDALMRLIERFANWDEAADELVEIRARLDRYGAEMRGKVRRRHVVGRLGTD</sequence>
<evidence type="ECO:0000256" key="1">
    <source>
        <dbReference type="SAM" id="MobiDB-lite"/>
    </source>
</evidence>
<dbReference type="Proteomes" id="UP001209878">
    <property type="component" value="Unassembled WGS sequence"/>
</dbReference>